<feature type="signal peptide" evidence="2">
    <location>
        <begin position="1"/>
        <end position="27"/>
    </location>
</feature>
<comment type="caution">
    <text evidence="4">The sequence shown here is derived from an EMBL/GenBank/DDBJ whole genome shotgun (WGS) entry which is preliminary data.</text>
</comment>
<proteinExistence type="predicted"/>
<dbReference type="Gene3D" id="3.30.1330.60">
    <property type="entry name" value="OmpA-like domain"/>
    <property type="match status" value="1"/>
</dbReference>
<dbReference type="InterPro" id="IPR050330">
    <property type="entry name" value="Bact_OuterMem_StrucFunc"/>
</dbReference>
<dbReference type="PROSITE" id="PS51123">
    <property type="entry name" value="OMPA_2"/>
    <property type="match status" value="1"/>
</dbReference>
<name>A0A2T7FSZ6_9RHOB</name>
<dbReference type="InterPro" id="IPR006665">
    <property type="entry name" value="OmpA-like"/>
</dbReference>
<dbReference type="SUPFAM" id="SSF103088">
    <property type="entry name" value="OmpA-like"/>
    <property type="match status" value="1"/>
</dbReference>
<dbReference type="GO" id="GO:0016020">
    <property type="term" value="C:membrane"/>
    <property type="evidence" value="ECO:0007669"/>
    <property type="project" value="UniProtKB-UniRule"/>
</dbReference>
<evidence type="ECO:0000313" key="4">
    <source>
        <dbReference type="EMBL" id="PVA05301.1"/>
    </source>
</evidence>
<evidence type="ECO:0000256" key="1">
    <source>
        <dbReference type="PROSITE-ProRule" id="PRU00473"/>
    </source>
</evidence>
<dbReference type="AlphaFoldDB" id="A0A2T7FSZ6"/>
<dbReference type="InterPro" id="IPR036737">
    <property type="entry name" value="OmpA-like_sf"/>
</dbReference>
<reference evidence="4 5" key="1">
    <citation type="submission" date="2018-04" db="EMBL/GenBank/DDBJ databases">
        <title>Pelagivirga bohaiensis gen. nov., sp. nov., a bacterium isolated from the Bohai Sea.</title>
        <authorList>
            <person name="Ji X."/>
        </authorList>
    </citation>
    <scope>NUCLEOTIDE SEQUENCE [LARGE SCALE GENOMIC DNA]</scope>
    <source>
        <strain evidence="4 5">BH-SD16</strain>
    </source>
</reference>
<feature type="domain" description="OmpA-like" evidence="3">
    <location>
        <begin position="78"/>
        <end position="189"/>
    </location>
</feature>
<dbReference type="Proteomes" id="UP000244817">
    <property type="component" value="Unassembled WGS sequence"/>
</dbReference>
<keyword evidence="1" id="KW-0472">Membrane</keyword>
<evidence type="ECO:0000313" key="5">
    <source>
        <dbReference type="Proteomes" id="UP000244817"/>
    </source>
</evidence>
<evidence type="ECO:0000259" key="3">
    <source>
        <dbReference type="PROSITE" id="PS51123"/>
    </source>
</evidence>
<organism evidence="4 5">
    <name type="scientific">Thalassorhabdomicrobium marinisediminis</name>
    <dbReference type="NCBI Taxonomy" id="2170577"/>
    <lineage>
        <taxon>Bacteria</taxon>
        <taxon>Pseudomonadati</taxon>
        <taxon>Pseudomonadota</taxon>
        <taxon>Alphaproteobacteria</taxon>
        <taxon>Rhodobacterales</taxon>
        <taxon>Paracoccaceae</taxon>
        <taxon>Thalassorhabdomicrobium</taxon>
    </lineage>
</organism>
<gene>
    <name evidence="4" type="ORF">DC363_15910</name>
</gene>
<dbReference type="CDD" id="cd07185">
    <property type="entry name" value="OmpA_C-like"/>
    <property type="match status" value="1"/>
</dbReference>
<sequence>MLSIKRLLRLGLGALAVAGALTTSAAAQDVQRGQQSGLIQWGIWIDPDGCMHWMADGGLEQYQVNRLNPETGRPVCVKMDTCYVGNTDTMFHTDSYQLTAATRQRLQQVFSQSGVSGYAVYGHTDSRASHAYNQTLSENRARAVADVGRSVGAVIEREMGFGETRPVASNANAAGMAKNRRVEVICYRW</sequence>
<keyword evidence="2" id="KW-0732">Signal</keyword>
<dbReference type="OrthoDB" id="9782229at2"/>
<evidence type="ECO:0000256" key="2">
    <source>
        <dbReference type="SAM" id="SignalP"/>
    </source>
</evidence>
<dbReference type="PANTHER" id="PTHR30329">
    <property type="entry name" value="STATOR ELEMENT OF FLAGELLAR MOTOR COMPLEX"/>
    <property type="match status" value="1"/>
</dbReference>
<dbReference type="EMBL" id="QCYG01000012">
    <property type="protein sequence ID" value="PVA05301.1"/>
    <property type="molecule type" value="Genomic_DNA"/>
</dbReference>
<keyword evidence="5" id="KW-1185">Reference proteome</keyword>
<dbReference type="PANTHER" id="PTHR30329:SF21">
    <property type="entry name" value="LIPOPROTEIN YIAD-RELATED"/>
    <property type="match status" value="1"/>
</dbReference>
<feature type="chain" id="PRO_5015514234" evidence="2">
    <location>
        <begin position="28"/>
        <end position="189"/>
    </location>
</feature>
<dbReference type="RefSeq" id="WP_108642149.1">
    <property type="nucleotide sequence ID" value="NZ_QCYG01000012.1"/>
</dbReference>
<protein>
    <submittedName>
        <fullName evidence="4">OmpA family protein</fullName>
    </submittedName>
</protein>
<dbReference type="Pfam" id="PF00691">
    <property type="entry name" value="OmpA"/>
    <property type="match status" value="1"/>
</dbReference>
<accession>A0A2T7FSZ6</accession>